<dbReference type="InterPro" id="IPR001765">
    <property type="entry name" value="Carbonic_anhydrase"/>
</dbReference>
<evidence type="ECO:0000256" key="7">
    <source>
        <dbReference type="SAM" id="Phobius"/>
    </source>
</evidence>
<dbReference type="InterPro" id="IPR011547">
    <property type="entry name" value="SLC26A/SulP_dom"/>
</dbReference>
<keyword evidence="4 7" id="KW-1133">Transmembrane helix</keyword>
<dbReference type="OrthoDB" id="9769739at2"/>
<keyword evidence="5 7" id="KW-0472">Membrane</keyword>
<dbReference type="Proteomes" id="UP000093336">
    <property type="component" value="Unassembled WGS sequence"/>
</dbReference>
<evidence type="ECO:0000259" key="8">
    <source>
        <dbReference type="Pfam" id="PF00916"/>
    </source>
</evidence>
<name>A0A0W0ULN5_9GAMM</name>
<feature type="transmembrane region" description="Helical" evidence="7">
    <location>
        <begin position="97"/>
        <end position="118"/>
    </location>
</feature>
<keyword evidence="6" id="KW-0862">Zinc</keyword>
<feature type="transmembrane region" description="Helical" evidence="7">
    <location>
        <begin position="209"/>
        <end position="229"/>
    </location>
</feature>
<dbReference type="GO" id="GO:0004089">
    <property type="term" value="F:carbonate dehydratase activity"/>
    <property type="evidence" value="ECO:0007669"/>
    <property type="project" value="InterPro"/>
</dbReference>
<evidence type="ECO:0000256" key="2">
    <source>
        <dbReference type="ARBA" id="ARBA00006217"/>
    </source>
</evidence>
<dbReference type="EMBL" id="LYOZ01000052">
    <property type="protein sequence ID" value="OCH96888.1"/>
    <property type="molecule type" value="Genomic_DNA"/>
</dbReference>
<feature type="binding site" evidence="6">
    <location>
        <position position="642"/>
    </location>
    <ligand>
        <name>Zn(2+)</name>
        <dbReference type="ChEBI" id="CHEBI:29105"/>
    </ligand>
</feature>
<dbReference type="PANTHER" id="PTHR11814">
    <property type="entry name" value="SULFATE TRANSPORTER"/>
    <property type="match status" value="1"/>
</dbReference>
<dbReference type="EMBL" id="LNYG01000013">
    <property type="protein sequence ID" value="KTD08668.1"/>
    <property type="molecule type" value="Genomic_DNA"/>
</dbReference>
<dbReference type="SMART" id="SM00947">
    <property type="entry name" value="Pro_CA"/>
    <property type="match status" value="1"/>
</dbReference>
<reference evidence="9 11" key="1">
    <citation type="submission" date="2015-11" db="EMBL/GenBank/DDBJ databases">
        <title>Genomic analysis of 38 Legionella species identifies large and diverse effector repertoires.</title>
        <authorList>
            <person name="Burstein D."/>
            <person name="Amaro F."/>
            <person name="Zusman T."/>
            <person name="Lifshitz Z."/>
            <person name="Cohen O."/>
            <person name="Gilbert J.A."/>
            <person name="Pupko T."/>
            <person name="Shuman H.A."/>
            <person name="Segal G."/>
        </authorList>
    </citation>
    <scope>NUCLEOTIDE SEQUENCE [LARGE SCALE GENOMIC DNA]</scope>
    <source>
        <strain evidence="9 11">JA-26-G1-E2</strain>
    </source>
</reference>
<evidence type="ECO:0000313" key="12">
    <source>
        <dbReference type="Proteomes" id="UP000093336"/>
    </source>
</evidence>
<evidence type="ECO:0000256" key="3">
    <source>
        <dbReference type="ARBA" id="ARBA00022692"/>
    </source>
</evidence>
<dbReference type="RefSeq" id="WP_058450668.1">
    <property type="nucleotide sequence ID" value="NZ_CAAAJF010000001.1"/>
</dbReference>
<dbReference type="STRING" id="455.Ljam_2863"/>
<evidence type="ECO:0000256" key="5">
    <source>
        <dbReference type="ARBA" id="ARBA00023136"/>
    </source>
</evidence>
<feature type="transmembrane region" description="Helical" evidence="7">
    <location>
        <begin position="269"/>
        <end position="286"/>
    </location>
</feature>
<dbReference type="Pfam" id="PF00916">
    <property type="entry name" value="Sulfate_transp"/>
    <property type="match status" value="1"/>
</dbReference>
<evidence type="ECO:0000256" key="4">
    <source>
        <dbReference type="ARBA" id="ARBA00022989"/>
    </source>
</evidence>
<feature type="transmembrane region" description="Helical" evidence="7">
    <location>
        <begin position="403"/>
        <end position="431"/>
    </location>
</feature>
<organism evidence="9 11">
    <name type="scientific">Legionella jamestowniensis</name>
    <dbReference type="NCBI Taxonomy" id="455"/>
    <lineage>
        <taxon>Bacteria</taxon>
        <taxon>Pseudomonadati</taxon>
        <taxon>Pseudomonadota</taxon>
        <taxon>Gammaproteobacteria</taxon>
        <taxon>Legionellales</taxon>
        <taxon>Legionellaceae</taxon>
        <taxon>Legionella</taxon>
    </lineage>
</organism>
<protein>
    <submittedName>
        <fullName evidence="10">Carbonic anhydrase</fullName>
    </submittedName>
    <submittedName>
        <fullName evidence="9">Sulfate transporter</fullName>
    </submittedName>
</protein>
<dbReference type="Pfam" id="PF00484">
    <property type="entry name" value="Pro_CA"/>
    <property type="match status" value="1"/>
</dbReference>
<comment type="caution">
    <text evidence="9">The sequence shown here is derived from an EMBL/GenBank/DDBJ whole genome shotgun (WGS) entry which is preliminary data.</text>
</comment>
<dbReference type="CDD" id="cd03378">
    <property type="entry name" value="beta_CA_cladeC"/>
    <property type="match status" value="1"/>
</dbReference>
<accession>A0A0W0ULN5</accession>
<keyword evidence="3 7" id="KW-0812">Transmembrane</keyword>
<comment type="cofactor">
    <cofactor evidence="6">
        <name>Zn(2+)</name>
        <dbReference type="ChEBI" id="CHEBI:29105"/>
    </cofactor>
    <text evidence="6">Binds 1 zinc ion per subunit.</text>
</comment>
<evidence type="ECO:0000256" key="1">
    <source>
        <dbReference type="ARBA" id="ARBA00004141"/>
    </source>
</evidence>
<dbReference type="SUPFAM" id="SSF53056">
    <property type="entry name" value="beta-carbonic anhydrase, cab"/>
    <property type="match status" value="1"/>
</dbReference>
<evidence type="ECO:0000313" key="9">
    <source>
        <dbReference type="EMBL" id="KTD08668.1"/>
    </source>
</evidence>
<dbReference type="GO" id="GO:0008270">
    <property type="term" value="F:zinc ion binding"/>
    <property type="evidence" value="ECO:0007669"/>
    <property type="project" value="InterPro"/>
</dbReference>
<evidence type="ECO:0000256" key="6">
    <source>
        <dbReference type="PIRSR" id="PIRSR601765-1"/>
    </source>
</evidence>
<feature type="transmembrane region" description="Helical" evidence="7">
    <location>
        <begin position="73"/>
        <end position="91"/>
    </location>
</feature>
<keyword evidence="12" id="KW-1185">Reference proteome</keyword>
<feature type="transmembrane region" description="Helical" evidence="7">
    <location>
        <begin position="178"/>
        <end position="197"/>
    </location>
</feature>
<dbReference type="GO" id="GO:0016020">
    <property type="term" value="C:membrane"/>
    <property type="evidence" value="ECO:0007669"/>
    <property type="project" value="UniProtKB-SubCell"/>
</dbReference>
<feature type="transmembrane region" description="Helical" evidence="7">
    <location>
        <begin position="342"/>
        <end position="360"/>
    </location>
</feature>
<comment type="subcellular location">
    <subcellularLocation>
        <location evidence="1">Membrane</location>
        <topology evidence="1">Multi-pass membrane protein</topology>
    </subcellularLocation>
</comment>
<proteinExistence type="inferred from homology"/>
<comment type="similarity">
    <text evidence="2">Belongs to the beta-class carbonic anhydrase family.</text>
</comment>
<dbReference type="GO" id="GO:0055085">
    <property type="term" value="P:transmembrane transport"/>
    <property type="evidence" value="ECO:0007669"/>
    <property type="project" value="InterPro"/>
</dbReference>
<feature type="binding site" evidence="6">
    <location>
        <position position="589"/>
    </location>
    <ligand>
        <name>Zn(2+)</name>
        <dbReference type="ChEBI" id="CHEBI:29105"/>
    </ligand>
</feature>
<keyword evidence="6" id="KW-0479">Metal-binding</keyword>
<dbReference type="Gene3D" id="3.40.1050.10">
    <property type="entry name" value="Carbonic anhydrase"/>
    <property type="match status" value="1"/>
</dbReference>
<dbReference type="AlphaFoldDB" id="A0A0W0ULN5"/>
<evidence type="ECO:0000313" key="10">
    <source>
        <dbReference type="EMBL" id="OCH96888.1"/>
    </source>
</evidence>
<dbReference type="InterPro" id="IPR001902">
    <property type="entry name" value="SLC26A/SulP_fam"/>
</dbReference>
<dbReference type="InterPro" id="IPR036874">
    <property type="entry name" value="Carbonic_anhydrase_sf"/>
</dbReference>
<dbReference type="PATRIC" id="fig|455.5.peg.3006"/>
<sequence>MNEALTTNFRKFHVYKQRSLKFDFVAAIVVFLVAVPLCLGIALASGAPLFSGILSGIIGGIVVGALSGSPVSVSGPAAGMAAVVLAAISQLGNFETFLLALALAGILQIIVGGLRAGFVADYVPSNVVQGLLCAIGILLIIKQLPLAFTFSSDLKELKAHLLETTEGLSFNPLYDLTYHINEGAVIISLVSFAILIYGDKVKNKWTQTIPAPILVVIAGILLNETFVFLNSTFAQNNPQLVNIPSHNGFSDFLSQLTFPNWNAWSNPKVYVYAFIIATVASLESLLNVKASEKLDKKRRHCSKDRELVAQGFGNLAAGLVGGIPVTSVIVRTSVNIQSGNKTKASAILHGIFILFAVLLISNWLNKIPLSSLAVILIFTGYKLTQPSIYKSVYNQGTDRFIPFIATVVSIVIFNLLAGILIGLAISLFYILKSNSKARLDIVKEIYPNGITNRLILPQQITFLNKASLVAELDSIPKNSQLIIDARYSDYIDKEIIELIKEFKEEQAPLKQIALNLIGFQERYDIHNYIDFINVTTYDILATLKPSQVLSLLREGNQRFLHDQRIHRSSKIDIKYTAETQHPMAVVLGCIDSRVPVETIFDMSFGDLFCVRVAGNVINNDILASIEYACNVVGAKLIVILGHTRCGAIQAACDGVQKGHITQLLDKIQPAIHAETETRINRTSKNSQFVKHVTELNVANTLRQIYEESEILRQMINQESISIIGAIYDVSTGKVDFNNFSHPIIKDKDKVIDFLHEKSIKVLEEAEKTPPTVRLAKVGK</sequence>
<feature type="transmembrane region" description="Helical" evidence="7">
    <location>
        <begin position="20"/>
        <end position="43"/>
    </location>
</feature>
<evidence type="ECO:0000313" key="11">
    <source>
        <dbReference type="Proteomes" id="UP000054715"/>
    </source>
</evidence>
<reference evidence="10 12" key="2">
    <citation type="submission" date="2016-05" db="EMBL/GenBank/DDBJ databases">
        <authorList>
            <person name="Prochazka B."/>
            <person name="Indra A."/>
            <person name="Hasenberger P."/>
            <person name="Blaschitz M."/>
            <person name="Wagner L."/>
            <person name="Wewalka G."/>
            <person name="Sorschag S."/>
            <person name="Schmid D."/>
            <person name="Ruppitsch W."/>
        </authorList>
    </citation>
    <scope>NUCLEOTIDE SEQUENCE [LARGE SCALE GENOMIC DNA]</scope>
    <source>
        <strain evidence="10 12">974010_12</strain>
    </source>
</reference>
<feature type="binding site" evidence="6">
    <location>
        <position position="591"/>
    </location>
    <ligand>
        <name>Zn(2+)</name>
        <dbReference type="ChEBI" id="CHEBI:29105"/>
    </ligand>
</feature>
<feature type="transmembrane region" description="Helical" evidence="7">
    <location>
        <begin position="130"/>
        <end position="148"/>
    </location>
</feature>
<feature type="domain" description="SLC26A/SulP transporter" evidence="8">
    <location>
        <begin position="20"/>
        <end position="388"/>
    </location>
</feature>
<dbReference type="Proteomes" id="UP000054715">
    <property type="component" value="Unassembled WGS sequence"/>
</dbReference>
<feature type="transmembrane region" description="Helical" evidence="7">
    <location>
        <begin position="307"/>
        <end position="330"/>
    </location>
</feature>
<feature type="binding site" evidence="6">
    <location>
        <position position="645"/>
    </location>
    <ligand>
        <name>Zn(2+)</name>
        <dbReference type="ChEBI" id="CHEBI:29105"/>
    </ligand>
</feature>
<feature type="transmembrane region" description="Helical" evidence="7">
    <location>
        <begin position="49"/>
        <end position="66"/>
    </location>
</feature>
<gene>
    <name evidence="10" type="ORF">A8135_04405</name>
    <name evidence="9" type="ORF">Ljam_2863</name>
</gene>